<dbReference type="GO" id="GO:0003700">
    <property type="term" value="F:DNA-binding transcription factor activity"/>
    <property type="evidence" value="ECO:0007669"/>
    <property type="project" value="InterPro"/>
</dbReference>
<dbReference type="Proteomes" id="UP000037432">
    <property type="component" value="Unassembled WGS sequence"/>
</dbReference>
<sequence length="160" mass="17156">MTKGDDELHDHALLREARQLTPAVYALARVLRLRGVGEAGLLPLPPSDLEVLRYVLESPGTGTGELARELGLHGSNVSTTVRGLVAQGLIRRETDPHDRRAVQLYPTLDAQHGMARIENAWAALFADALAALSADDRAALAAATPALRALGSTLRALRRD</sequence>
<dbReference type="RefSeq" id="WP_048584256.1">
    <property type="nucleotide sequence ID" value="NZ_LFNT01000039.1"/>
</dbReference>
<dbReference type="InterPro" id="IPR000835">
    <property type="entry name" value="HTH_MarR-typ"/>
</dbReference>
<dbReference type="SMART" id="SM00347">
    <property type="entry name" value="HTH_MARR"/>
    <property type="match status" value="1"/>
</dbReference>
<dbReference type="PROSITE" id="PS50995">
    <property type="entry name" value="HTH_MARR_2"/>
    <property type="match status" value="1"/>
</dbReference>
<organism evidence="2 3">
    <name type="scientific">Streptomyces viridochromogenes</name>
    <dbReference type="NCBI Taxonomy" id="1938"/>
    <lineage>
        <taxon>Bacteria</taxon>
        <taxon>Bacillati</taxon>
        <taxon>Actinomycetota</taxon>
        <taxon>Actinomycetes</taxon>
        <taxon>Kitasatosporales</taxon>
        <taxon>Streptomycetaceae</taxon>
        <taxon>Streptomyces</taxon>
    </lineage>
</organism>
<dbReference type="PANTHER" id="PTHR33164:SF104">
    <property type="entry name" value="TRANSCRIPTIONAL REGULATORY PROTEIN"/>
    <property type="match status" value="1"/>
</dbReference>
<comment type="caution">
    <text evidence="2">The sequence shown here is derived from an EMBL/GenBank/DDBJ whole genome shotgun (WGS) entry which is preliminary data.</text>
</comment>
<protein>
    <submittedName>
        <fullName evidence="2">MarR family transcriptional regulator</fullName>
    </submittedName>
</protein>
<dbReference type="Gene3D" id="1.10.10.10">
    <property type="entry name" value="Winged helix-like DNA-binding domain superfamily/Winged helix DNA-binding domain"/>
    <property type="match status" value="1"/>
</dbReference>
<dbReference type="GO" id="GO:0006950">
    <property type="term" value="P:response to stress"/>
    <property type="evidence" value="ECO:0007669"/>
    <property type="project" value="TreeGrafter"/>
</dbReference>
<evidence type="ECO:0000259" key="1">
    <source>
        <dbReference type="PROSITE" id="PS50995"/>
    </source>
</evidence>
<gene>
    <name evidence="2" type="ORF">ACM01_28550</name>
</gene>
<accession>A0A0J8C0H7</accession>
<dbReference type="PANTHER" id="PTHR33164">
    <property type="entry name" value="TRANSCRIPTIONAL REGULATOR, MARR FAMILY"/>
    <property type="match status" value="1"/>
</dbReference>
<reference evidence="2 3" key="1">
    <citation type="submission" date="2015-06" db="EMBL/GenBank/DDBJ databases">
        <authorList>
            <person name="Ju K.-S."/>
            <person name="Doroghazi J.R."/>
            <person name="Metcalf W.W."/>
        </authorList>
    </citation>
    <scope>NUCLEOTIDE SEQUENCE [LARGE SCALE GENOMIC DNA]</scope>
    <source>
        <strain evidence="2 3">NRRL 3414</strain>
    </source>
</reference>
<evidence type="ECO:0000313" key="2">
    <source>
        <dbReference type="EMBL" id="KMS71205.1"/>
    </source>
</evidence>
<dbReference type="Pfam" id="PF12802">
    <property type="entry name" value="MarR_2"/>
    <property type="match status" value="1"/>
</dbReference>
<dbReference type="AlphaFoldDB" id="A0A0J8C0H7"/>
<dbReference type="InterPro" id="IPR036388">
    <property type="entry name" value="WH-like_DNA-bd_sf"/>
</dbReference>
<dbReference type="EMBL" id="LFNT01000039">
    <property type="protein sequence ID" value="KMS71205.1"/>
    <property type="molecule type" value="Genomic_DNA"/>
</dbReference>
<dbReference type="InterPro" id="IPR036390">
    <property type="entry name" value="WH_DNA-bd_sf"/>
</dbReference>
<dbReference type="InterPro" id="IPR039422">
    <property type="entry name" value="MarR/SlyA-like"/>
</dbReference>
<proteinExistence type="predicted"/>
<evidence type="ECO:0000313" key="3">
    <source>
        <dbReference type="Proteomes" id="UP000037432"/>
    </source>
</evidence>
<dbReference type="SUPFAM" id="SSF46785">
    <property type="entry name" value="Winged helix' DNA-binding domain"/>
    <property type="match status" value="1"/>
</dbReference>
<feature type="domain" description="HTH marR-type" evidence="1">
    <location>
        <begin position="10"/>
        <end position="149"/>
    </location>
</feature>
<dbReference type="PATRIC" id="fig|1938.3.peg.5312"/>
<name>A0A0J8C0H7_STRVR</name>